<dbReference type="InterPro" id="IPR001867">
    <property type="entry name" value="OmpR/PhoB-type_DNA-bd"/>
</dbReference>
<dbReference type="Gene3D" id="1.10.10.10">
    <property type="entry name" value="Winged helix-like DNA-binding domain superfamily/Winged helix DNA-binding domain"/>
    <property type="match status" value="1"/>
</dbReference>
<dbReference type="Pfam" id="PF00931">
    <property type="entry name" value="NB-ARC"/>
    <property type="match status" value="1"/>
</dbReference>
<keyword evidence="3 5" id="KW-0238">DNA-binding</keyword>
<feature type="region of interest" description="Disordered" evidence="6">
    <location>
        <begin position="256"/>
        <end position="277"/>
    </location>
</feature>
<keyword evidence="2" id="KW-0805">Transcription regulation</keyword>
<evidence type="ECO:0000313" key="8">
    <source>
        <dbReference type="EMBL" id="MFC3766986.1"/>
    </source>
</evidence>
<evidence type="ECO:0000256" key="4">
    <source>
        <dbReference type="ARBA" id="ARBA00023163"/>
    </source>
</evidence>
<comment type="similarity">
    <text evidence="1">Belongs to the AfsR/DnrI/RedD regulatory family.</text>
</comment>
<evidence type="ECO:0000256" key="6">
    <source>
        <dbReference type="SAM" id="MobiDB-lite"/>
    </source>
</evidence>
<dbReference type="SMART" id="SM00862">
    <property type="entry name" value="Trans_reg_C"/>
    <property type="match status" value="1"/>
</dbReference>
<dbReference type="PROSITE" id="PS51755">
    <property type="entry name" value="OMPR_PHOB"/>
    <property type="match status" value="1"/>
</dbReference>
<dbReference type="CDD" id="cd15831">
    <property type="entry name" value="BTAD"/>
    <property type="match status" value="1"/>
</dbReference>
<feature type="DNA-binding region" description="OmpR/PhoB-type" evidence="5">
    <location>
        <begin position="2"/>
        <end position="103"/>
    </location>
</feature>
<dbReference type="SUPFAM" id="SSF52540">
    <property type="entry name" value="P-loop containing nucleoside triphosphate hydrolases"/>
    <property type="match status" value="1"/>
</dbReference>
<evidence type="ECO:0000256" key="1">
    <source>
        <dbReference type="ARBA" id="ARBA00005820"/>
    </source>
</evidence>
<dbReference type="InterPro" id="IPR005158">
    <property type="entry name" value="BTAD"/>
</dbReference>
<dbReference type="InterPro" id="IPR011990">
    <property type="entry name" value="TPR-like_helical_dom_sf"/>
</dbReference>
<dbReference type="Proteomes" id="UP001595699">
    <property type="component" value="Unassembled WGS sequence"/>
</dbReference>
<dbReference type="InterPro" id="IPR002182">
    <property type="entry name" value="NB-ARC"/>
</dbReference>
<evidence type="ECO:0000256" key="5">
    <source>
        <dbReference type="PROSITE-ProRule" id="PRU01091"/>
    </source>
</evidence>
<keyword evidence="4" id="KW-0804">Transcription</keyword>
<protein>
    <submittedName>
        <fullName evidence="8">BTAD domain-containing putative transcriptional regulator</fullName>
    </submittedName>
</protein>
<dbReference type="Pfam" id="PF03704">
    <property type="entry name" value="BTAD"/>
    <property type="match status" value="1"/>
</dbReference>
<gene>
    <name evidence="8" type="ORF">ACFOUW_39590</name>
</gene>
<organism evidence="8 9">
    <name type="scientific">Tenggerimyces flavus</name>
    <dbReference type="NCBI Taxonomy" id="1708749"/>
    <lineage>
        <taxon>Bacteria</taxon>
        <taxon>Bacillati</taxon>
        <taxon>Actinomycetota</taxon>
        <taxon>Actinomycetes</taxon>
        <taxon>Propionibacteriales</taxon>
        <taxon>Nocardioidaceae</taxon>
        <taxon>Tenggerimyces</taxon>
    </lineage>
</organism>
<dbReference type="InterPro" id="IPR016032">
    <property type="entry name" value="Sig_transdc_resp-reg_C-effctor"/>
</dbReference>
<dbReference type="PANTHER" id="PTHR35807">
    <property type="entry name" value="TRANSCRIPTIONAL REGULATOR REDD-RELATED"/>
    <property type="match status" value="1"/>
</dbReference>
<dbReference type="SUPFAM" id="SSF46894">
    <property type="entry name" value="C-terminal effector domain of the bipartite response regulators"/>
    <property type="match status" value="1"/>
</dbReference>
<dbReference type="SMART" id="SM01043">
    <property type="entry name" value="BTAD"/>
    <property type="match status" value="1"/>
</dbReference>
<dbReference type="InterPro" id="IPR027417">
    <property type="entry name" value="P-loop_NTPase"/>
</dbReference>
<accession>A0ABV7YQL4</accession>
<proteinExistence type="inferred from homology"/>
<evidence type="ECO:0000256" key="2">
    <source>
        <dbReference type="ARBA" id="ARBA00023015"/>
    </source>
</evidence>
<sequence>MTGFERLAPDSRWELALLGPLEVRRDEQTVAVPPGRPSVLLAALAMSAGSAVDGAVLVRCLWPEDESLPENPRGAVHTYVGRLRAILGKHAITSSGGSYRLEVDAEAVDLHRFRKLTADRDSGDPIAELANLQRALTLWRGKPFSGLVPDALAREYGPGLTDELLAALERANELRLGAGLVGADMVSSLRRLVQEYPARERLWMQLMEALHRQDRRAEALDTFRELTDALREGFGLDPGPAAVALHRRLLALDDTADGPWQDSMPAEPSDSRPPAQLPSVSTVLVGRNRALDQVVGSILGTRTPRPAGVVPVVVINGLAGAGKTSLALLAAHQMTERFGDGQLFADLRGHSASAPESVERVLGKFLRGLGMTPAMVPAELDDLAAAFRSLVAGRRILVVLDNVSNEEQVRHLLPGSTTCAVLVTSRHDLAGLEVSPGARRISVGTLDVAQSYELLTGLLGAERTAVEADAVAELAHICGGLPLALRVAAAHLTLSPRLGVADYVRQLLARGTVSGLRVVGDEQANLSAAFDWSYRTLPPTQQRLLRLCGLIPGTDFAAVNAAAAAGLDLPTAAGWLEELASAGLVERREDERFGLHDLIRAYAVQRSRTEDSENERTEARRRLMQAYIRQADRVLVPRIGLRRLVRPTSVDDLGLQEIRAGSSLSGGDDPDEELAELDRDCAAMVEAVIDAADNGPYDAAYHLADALRGYPILRGYAGNWLACVDAGLRAAERDRSDEAIAAMLNSRGLLWWHLADDKPRAFADLTAALELCERIRSDTAYAIRANLGNLALFSGQPWLALEHNQAALEGYGSAASAPLRTIARRNLIMSLISLGELERARTELHLLVATVASLTYRDYGLVALMAATTGDLTEAIAQYQVAVDDAVRRGDRRGELASHIDLVVCQLERDDDIAAAERTAERIAERVQREEPRLMAETDLMLAHVAYRAGRLTEARLRFTRASEATELGQEQQCAALIGHAELELAEANVAAGIELAERATELARRASFQIRLVHSLSVLGAGCRLNADLRTARKYVEQARSIATSSGYRLGLGVALTELADIEQADGRPAAALDLRREAHELLRLVHSRRAPVLAAMIAQLP</sequence>
<reference evidence="9" key="1">
    <citation type="journal article" date="2019" name="Int. J. Syst. Evol. Microbiol.">
        <title>The Global Catalogue of Microorganisms (GCM) 10K type strain sequencing project: providing services to taxonomists for standard genome sequencing and annotation.</title>
        <authorList>
            <consortium name="The Broad Institute Genomics Platform"/>
            <consortium name="The Broad Institute Genome Sequencing Center for Infectious Disease"/>
            <person name="Wu L."/>
            <person name="Ma J."/>
        </authorList>
    </citation>
    <scope>NUCLEOTIDE SEQUENCE [LARGE SCALE GENOMIC DNA]</scope>
    <source>
        <strain evidence="9">CGMCC 4.7241</strain>
    </source>
</reference>
<evidence type="ECO:0000259" key="7">
    <source>
        <dbReference type="PROSITE" id="PS51755"/>
    </source>
</evidence>
<name>A0ABV7YQL4_9ACTN</name>
<evidence type="ECO:0000313" key="9">
    <source>
        <dbReference type="Proteomes" id="UP001595699"/>
    </source>
</evidence>
<dbReference type="InterPro" id="IPR036388">
    <property type="entry name" value="WH-like_DNA-bd_sf"/>
</dbReference>
<dbReference type="EMBL" id="JBHRZH010000063">
    <property type="protein sequence ID" value="MFC3766986.1"/>
    <property type="molecule type" value="Genomic_DNA"/>
</dbReference>
<dbReference type="InterPro" id="IPR051677">
    <property type="entry name" value="AfsR-DnrI-RedD_regulator"/>
</dbReference>
<dbReference type="Gene3D" id="3.40.50.300">
    <property type="entry name" value="P-loop containing nucleotide triphosphate hydrolases"/>
    <property type="match status" value="1"/>
</dbReference>
<feature type="domain" description="OmpR/PhoB-type" evidence="7">
    <location>
        <begin position="2"/>
        <end position="103"/>
    </location>
</feature>
<dbReference type="Gene3D" id="1.25.40.10">
    <property type="entry name" value="Tetratricopeptide repeat domain"/>
    <property type="match status" value="3"/>
</dbReference>
<comment type="caution">
    <text evidence="8">The sequence shown here is derived from an EMBL/GenBank/DDBJ whole genome shotgun (WGS) entry which is preliminary data.</text>
</comment>
<keyword evidence="9" id="KW-1185">Reference proteome</keyword>
<dbReference type="RefSeq" id="WP_205121700.1">
    <property type="nucleotide sequence ID" value="NZ_JAFBCM010000001.1"/>
</dbReference>
<dbReference type="SUPFAM" id="SSF48452">
    <property type="entry name" value="TPR-like"/>
    <property type="match status" value="2"/>
</dbReference>
<evidence type="ECO:0000256" key="3">
    <source>
        <dbReference type="ARBA" id="ARBA00023125"/>
    </source>
</evidence>
<dbReference type="PANTHER" id="PTHR35807:SF1">
    <property type="entry name" value="TRANSCRIPTIONAL REGULATOR REDD"/>
    <property type="match status" value="1"/>
</dbReference>
<dbReference type="PRINTS" id="PR00364">
    <property type="entry name" value="DISEASERSIST"/>
</dbReference>